<accession>A0A5C6YWP1</accession>
<dbReference type="InterPro" id="IPR026444">
    <property type="entry name" value="Secre_tail"/>
</dbReference>
<evidence type="ECO:0000313" key="5">
    <source>
        <dbReference type="Proteomes" id="UP000321497"/>
    </source>
</evidence>
<dbReference type="GO" id="GO:0008237">
    <property type="term" value="F:metallopeptidase activity"/>
    <property type="evidence" value="ECO:0007669"/>
    <property type="project" value="InterPro"/>
</dbReference>
<feature type="domain" description="Secretion system C-terminal sorting" evidence="3">
    <location>
        <begin position="246"/>
        <end position="313"/>
    </location>
</feature>
<sequence length="317" mass="36698">MKKLLLFLLLYTPSLIFAQISGYESRSIQGFEVYVQEDALNNHPQETNEAIDLLTAKLTEIVDFGLKAAIVEELRLVKIFMDWNTTNGSAVYHPYLQWLIDNGYIVEKWKSIEISNITNFINWTELNQPFMVMHEMAHAYHHRVLGFSYAPITQAYNNAMQNGLYDSVLYHAGNGVYYYREAYAATNEKEYFGELTEAYLGENDFYPFIREDLEVHDPIAYDLLVSIWEFEDIMGVENYDYTDVALYPNPTSGMLTLKWNKTWRPKTITISTLDGKTLMKQDTNTVGDTRLNISNLAEGIYILVLDNLKTYKIVKSK</sequence>
<name>A0A5C6YWP1_9FLAO</name>
<feature type="signal peptide" evidence="2">
    <location>
        <begin position="1"/>
        <end position="18"/>
    </location>
</feature>
<dbReference type="Pfam" id="PF18962">
    <property type="entry name" value="Por_Secre_tail"/>
    <property type="match status" value="1"/>
</dbReference>
<dbReference type="Proteomes" id="UP000321497">
    <property type="component" value="Unassembled WGS sequence"/>
</dbReference>
<dbReference type="OrthoDB" id="9805017at2"/>
<reference evidence="4 5" key="1">
    <citation type="submission" date="2019-08" db="EMBL/GenBank/DDBJ databases">
        <title>Genome of Aequorivita antarctica SW49 (type strain).</title>
        <authorList>
            <person name="Bowman J.P."/>
        </authorList>
    </citation>
    <scope>NUCLEOTIDE SEQUENCE [LARGE SCALE GENOMIC DNA]</scope>
    <source>
        <strain evidence="4 5">SW49</strain>
    </source>
</reference>
<dbReference type="NCBIfam" id="TIGR04183">
    <property type="entry name" value="Por_Secre_tail"/>
    <property type="match status" value="1"/>
</dbReference>
<dbReference type="AlphaFoldDB" id="A0A5C6YWP1"/>
<gene>
    <name evidence="4" type="ORF">ESU54_13550</name>
</gene>
<dbReference type="Gene3D" id="3.40.390.10">
    <property type="entry name" value="Collagenase (Catalytic Domain)"/>
    <property type="match status" value="1"/>
</dbReference>
<proteinExistence type="predicted"/>
<dbReference type="InterPro" id="IPR024079">
    <property type="entry name" value="MetalloPept_cat_dom_sf"/>
</dbReference>
<dbReference type="SUPFAM" id="SSF55486">
    <property type="entry name" value="Metalloproteases ('zincins'), catalytic domain"/>
    <property type="match status" value="1"/>
</dbReference>
<feature type="chain" id="PRO_5023049257" evidence="2">
    <location>
        <begin position="19"/>
        <end position="317"/>
    </location>
</feature>
<evidence type="ECO:0000256" key="2">
    <source>
        <dbReference type="SAM" id="SignalP"/>
    </source>
</evidence>
<evidence type="ECO:0000313" key="4">
    <source>
        <dbReference type="EMBL" id="TXD72078.1"/>
    </source>
</evidence>
<organism evidence="4 5">
    <name type="scientific">Aequorivita antarctica</name>
    <dbReference type="NCBI Taxonomy" id="153266"/>
    <lineage>
        <taxon>Bacteria</taxon>
        <taxon>Pseudomonadati</taxon>
        <taxon>Bacteroidota</taxon>
        <taxon>Flavobacteriia</taxon>
        <taxon>Flavobacteriales</taxon>
        <taxon>Flavobacteriaceae</taxon>
        <taxon>Aequorivita</taxon>
    </lineage>
</organism>
<comment type="caution">
    <text evidence="4">The sequence shown here is derived from an EMBL/GenBank/DDBJ whole genome shotgun (WGS) entry which is preliminary data.</text>
</comment>
<evidence type="ECO:0000259" key="3">
    <source>
        <dbReference type="Pfam" id="PF18962"/>
    </source>
</evidence>
<dbReference type="RefSeq" id="WP_111845241.1">
    <property type="nucleotide sequence ID" value="NZ_UEGI01000015.1"/>
</dbReference>
<evidence type="ECO:0000256" key="1">
    <source>
        <dbReference type="ARBA" id="ARBA00022729"/>
    </source>
</evidence>
<dbReference type="EMBL" id="VORT01000010">
    <property type="protein sequence ID" value="TXD72078.1"/>
    <property type="molecule type" value="Genomic_DNA"/>
</dbReference>
<protein>
    <submittedName>
        <fullName evidence="4">T9SS type A sorting domain-containing protein</fullName>
    </submittedName>
</protein>
<keyword evidence="5" id="KW-1185">Reference proteome</keyword>
<keyword evidence="1 2" id="KW-0732">Signal</keyword>